<dbReference type="EMBL" id="JAUEDM010000006">
    <property type="protein sequence ID" value="KAK3315573.1"/>
    <property type="molecule type" value="Genomic_DNA"/>
</dbReference>
<gene>
    <name evidence="3" type="ORF">B0H66DRAFT_628740</name>
</gene>
<evidence type="ECO:0000256" key="2">
    <source>
        <dbReference type="SAM" id="MobiDB-lite"/>
    </source>
</evidence>
<comment type="caution">
    <text evidence="3">The sequence shown here is derived from an EMBL/GenBank/DDBJ whole genome shotgun (WGS) entry which is preliminary data.</text>
</comment>
<accession>A0AAE0M1P5</accession>
<feature type="region of interest" description="Disordered" evidence="2">
    <location>
        <begin position="313"/>
        <end position="340"/>
    </location>
</feature>
<protein>
    <submittedName>
        <fullName evidence="3">Uncharacterized protein</fullName>
    </submittedName>
</protein>
<evidence type="ECO:0000313" key="4">
    <source>
        <dbReference type="Proteomes" id="UP001283341"/>
    </source>
</evidence>
<dbReference type="AlphaFoldDB" id="A0AAE0M1P5"/>
<evidence type="ECO:0000256" key="1">
    <source>
        <dbReference type="SAM" id="Coils"/>
    </source>
</evidence>
<organism evidence="3 4">
    <name type="scientific">Apodospora peruviana</name>
    <dbReference type="NCBI Taxonomy" id="516989"/>
    <lineage>
        <taxon>Eukaryota</taxon>
        <taxon>Fungi</taxon>
        <taxon>Dikarya</taxon>
        <taxon>Ascomycota</taxon>
        <taxon>Pezizomycotina</taxon>
        <taxon>Sordariomycetes</taxon>
        <taxon>Sordariomycetidae</taxon>
        <taxon>Sordariales</taxon>
        <taxon>Lasiosphaeriaceae</taxon>
        <taxon>Apodospora</taxon>
    </lineage>
</organism>
<proteinExistence type="predicted"/>
<name>A0AAE0M1P5_9PEZI</name>
<keyword evidence="4" id="KW-1185">Reference proteome</keyword>
<reference evidence="3" key="2">
    <citation type="submission" date="2023-06" db="EMBL/GenBank/DDBJ databases">
        <authorList>
            <consortium name="Lawrence Berkeley National Laboratory"/>
            <person name="Haridas S."/>
            <person name="Hensen N."/>
            <person name="Bonometti L."/>
            <person name="Westerberg I."/>
            <person name="Brannstrom I.O."/>
            <person name="Guillou S."/>
            <person name="Cros-Aarteil S."/>
            <person name="Calhoun S."/>
            <person name="Kuo A."/>
            <person name="Mondo S."/>
            <person name="Pangilinan J."/>
            <person name="Riley R."/>
            <person name="Labutti K."/>
            <person name="Andreopoulos B."/>
            <person name="Lipzen A."/>
            <person name="Chen C."/>
            <person name="Yanf M."/>
            <person name="Daum C."/>
            <person name="Ng V."/>
            <person name="Clum A."/>
            <person name="Steindorff A."/>
            <person name="Ohm R."/>
            <person name="Martin F."/>
            <person name="Silar P."/>
            <person name="Natvig D."/>
            <person name="Lalanne C."/>
            <person name="Gautier V."/>
            <person name="Ament-Velasquez S.L."/>
            <person name="Kruys A."/>
            <person name="Hutchinson M.I."/>
            <person name="Powell A.J."/>
            <person name="Barry K."/>
            <person name="Miller A.N."/>
            <person name="Grigoriev I.V."/>
            <person name="Debuchy R."/>
            <person name="Gladieux P."/>
            <person name="Thoren M.H."/>
            <person name="Johannesson H."/>
        </authorList>
    </citation>
    <scope>NUCLEOTIDE SEQUENCE</scope>
    <source>
        <strain evidence="3">CBS 118394</strain>
    </source>
</reference>
<reference evidence="3" key="1">
    <citation type="journal article" date="2023" name="Mol. Phylogenet. Evol.">
        <title>Genome-scale phylogeny and comparative genomics of the fungal order Sordariales.</title>
        <authorList>
            <person name="Hensen N."/>
            <person name="Bonometti L."/>
            <person name="Westerberg I."/>
            <person name="Brannstrom I.O."/>
            <person name="Guillou S."/>
            <person name="Cros-Aarteil S."/>
            <person name="Calhoun S."/>
            <person name="Haridas S."/>
            <person name="Kuo A."/>
            <person name="Mondo S."/>
            <person name="Pangilinan J."/>
            <person name="Riley R."/>
            <person name="LaButti K."/>
            <person name="Andreopoulos B."/>
            <person name="Lipzen A."/>
            <person name="Chen C."/>
            <person name="Yan M."/>
            <person name="Daum C."/>
            <person name="Ng V."/>
            <person name="Clum A."/>
            <person name="Steindorff A."/>
            <person name="Ohm R.A."/>
            <person name="Martin F."/>
            <person name="Silar P."/>
            <person name="Natvig D.O."/>
            <person name="Lalanne C."/>
            <person name="Gautier V."/>
            <person name="Ament-Velasquez S.L."/>
            <person name="Kruys A."/>
            <person name="Hutchinson M.I."/>
            <person name="Powell A.J."/>
            <person name="Barry K."/>
            <person name="Miller A.N."/>
            <person name="Grigoriev I.V."/>
            <person name="Debuchy R."/>
            <person name="Gladieux P."/>
            <person name="Hiltunen Thoren M."/>
            <person name="Johannesson H."/>
        </authorList>
    </citation>
    <scope>NUCLEOTIDE SEQUENCE</scope>
    <source>
        <strain evidence="3">CBS 118394</strain>
    </source>
</reference>
<feature type="non-terminal residue" evidence="3">
    <location>
        <position position="1"/>
    </location>
</feature>
<feature type="coiled-coil region" evidence="1">
    <location>
        <begin position="262"/>
        <end position="289"/>
    </location>
</feature>
<sequence length="420" mass="46050">QRSSQSLKSFYASIKSHTHTEITDIIILFHRKYHCQSVKMTAREDLRRTIAHRNMEDSQFPSDAHWSPGVWQVAWFMNKIPRPEAKFPIVIGPDTIFKSAQVLRDFLSLSTAPPVTVVREADPVDRSTLTHPELVPPCDPNKTYTVAEVNRGQLLDIKARTKGKSATVWFQDDTRGAWCARASKITSDGNIGTKDASGAQGDVQVKTDGIKTETMSAATDTAGGATEAETPATRVADQIDTHATSTKETVLKVENATEPKVKKGLRTIAEEAEENARDQTSQSAETKTAATDMEVITAPVAKAGQRAAELSDLPTLSGKNGAENGTKNQDQHRREISASSNVLFGSTVPTSGDSFKPVDEATLSGGCGLRRVRRMFRSVRKVIKMPFRSAGKTIKKRALRLTAARRNRRVKTAGFWAEFA</sequence>
<dbReference type="Proteomes" id="UP001283341">
    <property type="component" value="Unassembled WGS sequence"/>
</dbReference>
<keyword evidence="1" id="KW-0175">Coiled coil</keyword>
<evidence type="ECO:0000313" key="3">
    <source>
        <dbReference type="EMBL" id="KAK3315573.1"/>
    </source>
</evidence>